<evidence type="ECO:0000256" key="6">
    <source>
        <dbReference type="ARBA" id="ARBA00023004"/>
    </source>
</evidence>
<evidence type="ECO:0000256" key="7">
    <source>
        <dbReference type="ARBA" id="ARBA00023014"/>
    </source>
</evidence>
<proteinExistence type="predicted"/>
<protein>
    <submittedName>
        <fullName evidence="9">4Fe-4S dicluster domain-containing protein</fullName>
    </submittedName>
</protein>
<sequence>MKRVFVDLDKCLGCHSCTIACAVEHSLAKDLFKAIKEDPFPRPRIKIGTGKEGNSFPLQCRHCEEPYCVDACIAGAIRKNPETGLVLTDEEKCVGCWMCVMVCPFGTIRPSFVPDKREEVAIRCDLCQDRETLACVEACPTGALFFGEVEEFRKVISKARRQENALLNSG</sequence>
<dbReference type="PANTHER" id="PTHR43177">
    <property type="entry name" value="PROTEIN NRFC"/>
    <property type="match status" value="1"/>
</dbReference>
<dbReference type="Pfam" id="PF13247">
    <property type="entry name" value="Fer4_11"/>
    <property type="match status" value="1"/>
</dbReference>
<evidence type="ECO:0000256" key="1">
    <source>
        <dbReference type="ARBA" id="ARBA00022448"/>
    </source>
</evidence>
<dbReference type="InterPro" id="IPR017896">
    <property type="entry name" value="4Fe4S_Fe-S-bd"/>
</dbReference>
<evidence type="ECO:0000256" key="2">
    <source>
        <dbReference type="ARBA" id="ARBA00022485"/>
    </source>
</evidence>
<accession>A0A523RQZ5</accession>
<keyword evidence="4" id="KW-0677">Repeat</keyword>
<dbReference type="InterPro" id="IPR050954">
    <property type="entry name" value="ET_IronSulfur_Cluster-Binding"/>
</dbReference>
<dbReference type="EMBL" id="SOKJ01000372">
    <property type="protein sequence ID" value="TET08200.1"/>
    <property type="molecule type" value="Genomic_DNA"/>
</dbReference>
<keyword evidence="6" id="KW-0408">Iron</keyword>
<feature type="domain" description="4Fe-4S ferredoxin-type" evidence="8">
    <location>
        <begin position="84"/>
        <end position="113"/>
    </location>
</feature>
<dbReference type="CDD" id="cd10563">
    <property type="entry name" value="CooF_like"/>
    <property type="match status" value="1"/>
</dbReference>
<gene>
    <name evidence="9" type="ORF">E3J84_06470</name>
</gene>
<dbReference type="PROSITE" id="PS51379">
    <property type="entry name" value="4FE4S_FER_2"/>
    <property type="match status" value="2"/>
</dbReference>
<evidence type="ECO:0000313" key="10">
    <source>
        <dbReference type="Proteomes" id="UP000316360"/>
    </source>
</evidence>
<feature type="domain" description="4Fe-4S ferredoxin-type" evidence="8">
    <location>
        <begin position="2"/>
        <end position="32"/>
    </location>
</feature>
<reference evidence="9 10" key="1">
    <citation type="submission" date="2019-03" db="EMBL/GenBank/DDBJ databases">
        <title>Metabolic potential of uncultured bacteria and archaea associated with petroleum seepage in deep-sea sediments.</title>
        <authorList>
            <person name="Dong X."/>
            <person name="Hubert C."/>
        </authorList>
    </citation>
    <scope>NUCLEOTIDE SEQUENCE [LARGE SCALE GENOMIC DNA]</scope>
    <source>
        <strain evidence="9">E44_bin7</strain>
    </source>
</reference>
<name>A0A523RQZ5_UNCAE</name>
<evidence type="ECO:0000256" key="3">
    <source>
        <dbReference type="ARBA" id="ARBA00022723"/>
    </source>
</evidence>
<dbReference type="PROSITE" id="PS00198">
    <property type="entry name" value="4FE4S_FER_1"/>
    <property type="match status" value="1"/>
</dbReference>
<dbReference type="Proteomes" id="UP000316360">
    <property type="component" value="Unassembled WGS sequence"/>
</dbReference>
<dbReference type="Pfam" id="PF12800">
    <property type="entry name" value="Fer4_4"/>
    <property type="match status" value="1"/>
</dbReference>
<keyword evidence="2" id="KW-0004">4Fe-4S</keyword>
<evidence type="ECO:0000256" key="4">
    <source>
        <dbReference type="ARBA" id="ARBA00022737"/>
    </source>
</evidence>
<dbReference type="PANTHER" id="PTHR43177:SF5">
    <property type="entry name" value="ANAEROBIC DIMETHYL SULFOXIDE REDUCTASE CHAIN B-RELATED"/>
    <property type="match status" value="1"/>
</dbReference>
<organism evidence="9 10">
    <name type="scientific">Aerophobetes bacterium</name>
    <dbReference type="NCBI Taxonomy" id="2030807"/>
    <lineage>
        <taxon>Bacteria</taxon>
        <taxon>Candidatus Aerophobota</taxon>
    </lineage>
</organism>
<dbReference type="InterPro" id="IPR017900">
    <property type="entry name" value="4Fe4S_Fe_S_CS"/>
</dbReference>
<dbReference type="AlphaFoldDB" id="A0A523RQZ5"/>
<keyword evidence="5" id="KW-0249">Electron transport</keyword>
<dbReference type="SUPFAM" id="SSF54862">
    <property type="entry name" value="4Fe-4S ferredoxins"/>
    <property type="match status" value="1"/>
</dbReference>
<evidence type="ECO:0000313" key="9">
    <source>
        <dbReference type="EMBL" id="TET08200.1"/>
    </source>
</evidence>
<keyword evidence="3" id="KW-0479">Metal-binding</keyword>
<dbReference type="GO" id="GO:0046872">
    <property type="term" value="F:metal ion binding"/>
    <property type="evidence" value="ECO:0007669"/>
    <property type="project" value="UniProtKB-KW"/>
</dbReference>
<keyword evidence="1" id="KW-0813">Transport</keyword>
<evidence type="ECO:0000259" key="8">
    <source>
        <dbReference type="PROSITE" id="PS51379"/>
    </source>
</evidence>
<dbReference type="Gene3D" id="3.30.70.20">
    <property type="match status" value="2"/>
</dbReference>
<keyword evidence="7" id="KW-0411">Iron-sulfur</keyword>
<dbReference type="GO" id="GO:0051539">
    <property type="term" value="F:4 iron, 4 sulfur cluster binding"/>
    <property type="evidence" value="ECO:0007669"/>
    <property type="project" value="UniProtKB-KW"/>
</dbReference>
<comment type="caution">
    <text evidence="9">The sequence shown here is derived from an EMBL/GenBank/DDBJ whole genome shotgun (WGS) entry which is preliminary data.</text>
</comment>
<evidence type="ECO:0000256" key="5">
    <source>
        <dbReference type="ARBA" id="ARBA00022982"/>
    </source>
</evidence>